<dbReference type="EMBL" id="JBJQOH010000003">
    <property type="protein sequence ID" value="KAL3691767.1"/>
    <property type="molecule type" value="Genomic_DNA"/>
</dbReference>
<organism evidence="1 2">
    <name type="scientific">Riccia sorocarpa</name>
    <dbReference type="NCBI Taxonomy" id="122646"/>
    <lineage>
        <taxon>Eukaryota</taxon>
        <taxon>Viridiplantae</taxon>
        <taxon>Streptophyta</taxon>
        <taxon>Embryophyta</taxon>
        <taxon>Marchantiophyta</taxon>
        <taxon>Marchantiopsida</taxon>
        <taxon>Marchantiidae</taxon>
        <taxon>Marchantiales</taxon>
        <taxon>Ricciaceae</taxon>
        <taxon>Riccia</taxon>
    </lineage>
</organism>
<dbReference type="AlphaFoldDB" id="A0ABD3HMZ7"/>
<name>A0ABD3HMZ7_9MARC</name>
<proteinExistence type="predicted"/>
<evidence type="ECO:0000313" key="2">
    <source>
        <dbReference type="Proteomes" id="UP001633002"/>
    </source>
</evidence>
<protein>
    <submittedName>
        <fullName evidence="1">Uncharacterized protein</fullName>
    </submittedName>
</protein>
<reference evidence="1 2" key="1">
    <citation type="submission" date="2024-09" db="EMBL/GenBank/DDBJ databases">
        <title>Chromosome-scale assembly of Riccia sorocarpa.</title>
        <authorList>
            <person name="Paukszto L."/>
        </authorList>
    </citation>
    <scope>NUCLEOTIDE SEQUENCE [LARGE SCALE GENOMIC DNA]</scope>
    <source>
        <strain evidence="1">LP-2024</strain>
        <tissue evidence="1">Aerial parts of the thallus</tissue>
    </source>
</reference>
<keyword evidence="2" id="KW-1185">Reference proteome</keyword>
<accession>A0ABD3HMZ7</accession>
<sequence>MAEDSSVDVEFKLPVRLTELLKRLNGDLPTGETAITSTRQLKEFISEWSGLEMDQSVRARVLHALAACKTLRRIYTFDLRDLSANDWETFLTPLKQSAVLEEVLFGYPEDQQECDDTKLSLLGRLWADVLTSVESVTEIEFEVKALTFHNLPLVSLGGLFISLRQSTSITKLKFGNCFQLSDDDFKKLMDLLQVSTQSVSQDLSQTVSQIDGDLNFEPGESGDIVSGYA</sequence>
<gene>
    <name evidence="1" type="ORF">R1sor_005418</name>
</gene>
<evidence type="ECO:0000313" key="1">
    <source>
        <dbReference type="EMBL" id="KAL3691767.1"/>
    </source>
</evidence>
<comment type="caution">
    <text evidence="1">The sequence shown here is derived from an EMBL/GenBank/DDBJ whole genome shotgun (WGS) entry which is preliminary data.</text>
</comment>
<dbReference type="Proteomes" id="UP001633002">
    <property type="component" value="Unassembled WGS sequence"/>
</dbReference>